<accession>A0A225WH11</accession>
<dbReference type="PROSITE" id="PS50994">
    <property type="entry name" value="INTEGRASE"/>
    <property type="match status" value="1"/>
</dbReference>
<dbReference type="GO" id="GO:0015074">
    <property type="term" value="P:DNA integration"/>
    <property type="evidence" value="ECO:0007669"/>
    <property type="project" value="UniProtKB-KW"/>
</dbReference>
<dbReference type="AlphaFoldDB" id="A0A225WH11"/>
<evidence type="ECO:0000259" key="11">
    <source>
        <dbReference type="PROSITE" id="PS50994"/>
    </source>
</evidence>
<organism evidence="12 13">
    <name type="scientific">Phytophthora megakarya</name>
    <dbReference type="NCBI Taxonomy" id="4795"/>
    <lineage>
        <taxon>Eukaryota</taxon>
        <taxon>Sar</taxon>
        <taxon>Stramenopiles</taxon>
        <taxon>Oomycota</taxon>
        <taxon>Peronosporomycetes</taxon>
        <taxon>Peronosporales</taxon>
        <taxon>Peronosporaceae</taxon>
        <taxon>Phytophthora</taxon>
    </lineage>
</organism>
<dbReference type="Pfam" id="PF25597">
    <property type="entry name" value="SH3_retrovirus"/>
    <property type="match status" value="1"/>
</dbReference>
<dbReference type="PANTHER" id="PTHR42648">
    <property type="entry name" value="TRANSPOSASE, PUTATIVE-RELATED"/>
    <property type="match status" value="1"/>
</dbReference>
<dbReference type="GO" id="GO:0003676">
    <property type="term" value="F:nucleic acid binding"/>
    <property type="evidence" value="ECO:0007669"/>
    <property type="project" value="InterPro"/>
</dbReference>
<sequence>MGPMKTKSKYGVRYVLVFVDAYLRCIVTYFLNKKVKLPTSSNQRIKCLLSDNGTEFVNKSMDKIRQQYGFIHRKAILYSPLQNGVDERMNKTFMEKARRLLNSTGVSSMWWVCLINRSTNSMRSTTTPYELSFKTKPCLIHLRSNRTKLEAKRCKCIFLGYAEDSNGYRVYDLESNNVKIFRSVKLDEWGGVNDIYDTTSAEDSTSIYVTKDVVGSALSQRMEQPAADEPMDSEVKEAVEAVGIRVIARTGANDIPKSRETDGGWEYGSRAITP</sequence>
<dbReference type="InterPro" id="IPR036397">
    <property type="entry name" value="RNaseH_sf"/>
</dbReference>
<evidence type="ECO:0000256" key="10">
    <source>
        <dbReference type="SAM" id="MobiDB-lite"/>
    </source>
</evidence>
<keyword evidence="8" id="KW-0808">Transferase</keyword>
<keyword evidence="1" id="KW-0540">Nuclease</keyword>
<evidence type="ECO:0000313" key="12">
    <source>
        <dbReference type="EMBL" id="OWZ17023.1"/>
    </source>
</evidence>
<dbReference type="PANTHER" id="PTHR42648:SF11">
    <property type="entry name" value="TRANSPOSON TY4-P GAG-POL POLYPROTEIN"/>
    <property type="match status" value="1"/>
</dbReference>
<dbReference type="Proteomes" id="UP000198211">
    <property type="component" value="Unassembled WGS sequence"/>
</dbReference>
<reference evidence="13" key="1">
    <citation type="submission" date="2017-03" db="EMBL/GenBank/DDBJ databases">
        <title>Phytopthora megakarya and P. palmivora, two closely related causual agents of cacao black pod achieved similar genome size and gene model numbers by different mechanisms.</title>
        <authorList>
            <person name="Ali S."/>
            <person name="Shao J."/>
            <person name="Larry D.J."/>
            <person name="Kronmiller B."/>
            <person name="Shen D."/>
            <person name="Strem M.D."/>
            <person name="Melnick R.L."/>
            <person name="Guiltinan M.J."/>
            <person name="Tyler B.M."/>
            <person name="Meinhardt L.W."/>
            <person name="Bailey B.A."/>
        </authorList>
    </citation>
    <scope>NUCLEOTIDE SEQUENCE [LARGE SCALE GENOMIC DNA]</scope>
    <source>
        <strain evidence="13">zdho120</strain>
    </source>
</reference>
<comment type="caution">
    <text evidence="12">The sequence shown here is derived from an EMBL/GenBank/DDBJ whole genome shotgun (WGS) entry which is preliminary data.</text>
</comment>
<dbReference type="GO" id="GO:0046872">
    <property type="term" value="F:metal ion binding"/>
    <property type="evidence" value="ECO:0007669"/>
    <property type="project" value="UniProtKB-KW"/>
</dbReference>
<dbReference type="InterPro" id="IPR001584">
    <property type="entry name" value="Integrase_cat-core"/>
</dbReference>
<evidence type="ECO:0000256" key="8">
    <source>
        <dbReference type="ARBA" id="ARBA00022932"/>
    </source>
</evidence>
<dbReference type="GO" id="GO:0004519">
    <property type="term" value="F:endonuclease activity"/>
    <property type="evidence" value="ECO:0007669"/>
    <property type="project" value="UniProtKB-KW"/>
</dbReference>
<evidence type="ECO:0000256" key="7">
    <source>
        <dbReference type="ARBA" id="ARBA00022918"/>
    </source>
</evidence>
<evidence type="ECO:0000256" key="2">
    <source>
        <dbReference type="ARBA" id="ARBA00022723"/>
    </source>
</evidence>
<dbReference type="OrthoDB" id="166668at2759"/>
<keyword evidence="2" id="KW-0479">Metal-binding</keyword>
<keyword evidence="3" id="KW-0255">Endonuclease</keyword>
<gene>
    <name evidence="12" type="ORF">PHMEG_0009091</name>
</gene>
<evidence type="ECO:0000256" key="9">
    <source>
        <dbReference type="ARBA" id="ARBA00023172"/>
    </source>
</evidence>
<dbReference type="STRING" id="4795.A0A225WH11"/>
<dbReference type="InterPro" id="IPR039537">
    <property type="entry name" value="Retrotran_Ty1/copia-like"/>
</dbReference>
<dbReference type="InterPro" id="IPR012337">
    <property type="entry name" value="RNaseH-like_sf"/>
</dbReference>
<dbReference type="InterPro" id="IPR057670">
    <property type="entry name" value="SH3_retrovirus"/>
</dbReference>
<dbReference type="GO" id="GO:0016787">
    <property type="term" value="F:hydrolase activity"/>
    <property type="evidence" value="ECO:0007669"/>
    <property type="project" value="UniProtKB-KW"/>
</dbReference>
<dbReference type="Gene3D" id="3.30.420.10">
    <property type="entry name" value="Ribonuclease H-like superfamily/Ribonuclease H"/>
    <property type="match status" value="1"/>
</dbReference>
<evidence type="ECO:0000313" key="13">
    <source>
        <dbReference type="Proteomes" id="UP000198211"/>
    </source>
</evidence>
<keyword evidence="13" id="KW-1185">Reference proteome</keyword>
<evidence type="ECO:0000256" key="1">
    <source>
        <dbReference type="ARBA" id="ARBA00022722"/>
    </source>
</evidence>
<dbReference type="GO" id="GO:0003964">
    <property type="term" value="F:RNA-directed DNA polymerase activity"/>
    <property type="evidence" value="ECO:0007669"/>
    <property type="project" value="UniProtKB-KW"/>
</dbReference>
<keyword evidence="4" id="KW-0378">Hydrolase</keyword>
<protein>
    <recommendedName>
        <fullName evidence="11">Integrase catalytic domain-containing protein</fullName>
    </recommendedName>
</protein>
<keyword evidence="6" id="KW-0229">DNA integration</keyword>
<dbReference type="EMBL" id="NBNE01000826">
    <property type="protein sequence ID" value="OWZ17023.1"/>
    <property type="molecule type" value="Genomic_DNA"/>
</dbReference>
<proteinExistence type="predicted"/>
<evidence type="ECO:0000256" key="5">
    <source>
        <dbReference type="ARBA" id="ARBA00022842"/>
    </source>
</evidence>
<evidence type="ECO:0000256" key="6">
    <source>
        <dbReference type="ARBA" id="ARBA00022908"/>
    </source>
</evidence>
<evidence type="ECO:0000256" key="4">
    <source>
        <dbReference type="ARBA" id="ARBA00022801"/>
    </source>
</evidence>
<keyword evidence="8" id="KW-0548">Nucleotidyltransferase</keyword>
<feature type="region of interest" description="Disordered" evidence="10">
    <location>
        <begin position="255"/>
        <end position="274"/>
    </location>
</feature>
<name>A0A225WH11_9STRA</name>
<feature type="domain" description="Integrase catalytic" evidence="11">
    <location>
        <begin position="48"/>
        <end position="136"/>
    </location>
</feature>
<evidence type="ECO:0000256" key="3">
    <source>
        <dbReference type="ARBA" id="ARBA00022759"/>
    </source>
</evidence>
<dbReference type="SUPFAM" id="SSF53098">
    <property type="entry name" value="Ribonuclease H-like"/>
    <property type="match status" value="1"/>
</dbReference>
<dbReference type="GO" id="GO:0006310">
    <property type="term" value="P:DNA recombination"/>
    <property type="evidence" value="ECO:0007669"/>
    <property type="project" value="UniProtKB-KW"/>
</dbReference>
<keyword evidence="7" id="KW-0695">RNA-directed DNA polymerase</keyword>
<keyword evidence="9" id="KW-0233">DNA recombination</keyword>
<keyword evidence="8" id="KW-0239">DNA-directed DNA polymerase</keyword>
<keyword evidence="5" id="KW-0460">Magnesium</keyword>
<dbReference type="GO" id="GO:0003887">
    <property type="term" value="F:DNA-directed DNA polymerase activity"/>
    <property type="evidence" value="ECO:0007669"/>
    <property type="project" value="UniProtKB-KW"/>
</dbReference>